<dbReference type="SUPFAM" id="SSF69318">
    <property type="entry name" value="Integrin alpha N-terminal domain"/>
    <property type="match status" value="1"/>
</dbReference>
<gene>
    <name evidence="3" type="ORF">FOVG_18027</name>
</gene>
<organism evidence="3">
    <name type="scientific">Fusarium oxysporum f. sp. pisi HDV247</name>
    <dbReference type="NCBI Taxonomy" id="1080344"/>
    <lineage>
        <taxon>Eukaryota</taxon>
        <taxon>Fungi</taxon>
        <taxon>Dikarya</taxon>
        <taxon>Ascomycota</taxon>
        <taxon>Pezizomycotina</taxon>
        <taxon>Sordariomycetes</taxon>
        <taxon>Hypocreomycetidae</taxon>
        <taxon>Hypocreales</taxon>
        <taxon>Nectriaceae</taxon>
        <taxon>Fusarium</taxon>
        <taxon>Fusarium oxysporum species complex</taxon>
    </lineage>
</organism>
<sequence>MRLLRVGNEGEFSLAEFVGDNIPPYTILSHTWGEDCEEVTFKDLVEGTGKSKLGYEKIRFCGKQSANDNLQFFWVDTCCIDKSSSAELLEAINSMFHWYHNAAKCYAYLSDVSISDSVRNTLSSQQTWKTAFRHSRWFTRGWTLQELVAPTCVEFFSLEGERLGDKESMVQEIQEITGISIQALQGSPLSRFGVDERMSWARSRDTKREEDAAYSLLGIFGVHMPLIYGEGRRNAFIRLKREIQESSRNYGSELFEFVLQTGTTLHETDDTVKFLMGDMNKDGRPDLVAVKMSGTSSNSTEVYILSGASGFKTFLTQTGTGLHETSTAHFDFALTDWNGDNTLDLVVIKKNGTDTKSTEVQILSGASNFQSFILQTGTALQETDDTFAFAMGKWDAASKPDLFAIKKSKTGTKSTEMHVLSGASGFQKFILQTGTGLHETDATFDFAVADWNADGCPDLVVVKKSNTSSGSTELHVLSGASNYKNFILHSETALHRTLGMFEFMVADWTRDGRLDLVAIKKRNTASHSTEVHIMGGRG</sequence>
<protein>
    <recommendedName>
        <fullName evidence="2">Heterokaryon incompatibility domain-containing protein</fullName>
    </recommendedName>
</protein>
<dbReference type="PANTHER" id="PTHR10622:SF10">
    <property type="entry name" value="HET DOMAIN-CONTAINING PROTEIN"/>
    <property type="match status" value="1"/>
</dbReference>
<dbReference type="OrthoDB" id="674604at2759"/>
<dbReference type="HOGENOM" id="CLU_000288_138_17_1"/>
<evidence type="ECO:0000259" key="2">
    <source>
        <dbReference type="Pfam" id="PF06985"/>
    </source>
</evidence>
<dbReference type="AlphaFoldDB" id="W9NKR0"/>
<dbReference type="PANTHER" id="PTHR10622">
    <property type="entry name" value="HET DOMAIN-CONTAINING PROTEIN"/>
    <property type="match status" value="1"/>
</dbReference>
<accession>W9NKR0</accession>
<dbReference type="Pfam" id="PF06985">
    <property type="entry name" value="HET"/>
    <property type="match status" value="1"/>
</dbReference>
<dbReference type="InterPro" id="IPR013517">
    <property type="entry name" value="FG-GAP"/>
</dbReference>
<evidence type="ECO:0000256" key="1">
    <source>
        <dbReference type="ARBA" id="ARBA00022729"/>
    </source>
</evidence>
<reference evidence="3" key="1">
    <citation type="submission" date="2011-10" db="EMBL/GenBank/DDBJ databases">
        <title>The Genome Sequence of Fusarium oxysporum HDV247.</title>
        <authorList>
            <consortium name="The Broad Institute Genome Sequencing Platform"/>
            <person name="Ma L.-J."/>
            <person name="Gale L.R."/>
            <person name="Schwartz D.C."/>
            <person name="Zhou S."/>
            <person name="Corby-Kistler H."/>
            <person name="Young S.K."/>
            <person name="Zeng Q."/>
            <person name="Gargeya S."/>
            <person name="Fitzgerald M."/>
            <person name="Haas B."/>
            <person name="Abouelleil A."/>
            <person name="Alvarado L."/>
            <person name="Arachchi H.M."/>
            <person name="Berlin A."/>
            <person name="Brown A."/>
            <person name="Chapman S.B."/>
            <person name="Chen Z."/>
            <person name="Dunbar C."/>
            <person name="Freedman E."/>
            <person name="Gearin G."/>
            <person name="Goldberg J."/>
            <person name="Griggs A."/>
            <person name="Gujja S."/>
            <person name="Heiman D."/>
            <person name="Howarth C."/>
            <person name="Larson L."/>
            <person name="Lui A."/>
            <person name="MacDonald P.J.P."/>
            <person name="Montmayeur A."/>
            <person name="Murphy C."/>
            <person name="Neiman D."/>
            <person name="Pearson M."/>
            <person name="Priest M."/>
            <person name="Roberts A."/>
            <person name="Saif S."/>
            <person name="Shea T."/>
            <person name="Shenoy N."/>
            <person name="Sisk P."/>
            <person name="Stolte C."/>
            <person name="Sykes S."/>
            <person name="Wortman J."/>
            <person name="Nusbaum C."/>
            <person name="Birren B."/>
        </authorList>
    </citation>
    <scope>NUCLEOTIDE SEQUENCE [LARGE SCALE GENOMIC DNA]</scope>
    <source>
        <strain evidence="3">HDV247</strain>
    </source>
</reference>
<evidence type="ECO:0000313" key="3">
    <source>
        <dbReference type="EMBL" id="EXA30607.1"/>
    </source>
</evidence>
<dbReference type="Gene3D" id="2.130.10.130">
    <property type="entry name" value="Integrin alpha, N-terminal"/>
    <property type="match status" value="1"/>
</dbReference>
<dbReference type="Pfam" id="PF13517">
    <property type="entry name" value="FG-GAP_3"/>
    <property type="match status" value="1"/>
</dbReference>
<feature type="domain" description="Heterokaryon incompatibility" evidence="2">
    <location>
        <begin position="25"/>
        <end position="113"/>
    </location>
</feature>
<proteinExistence type="predicted"/>
<name>W9NKR0_FUSOX</name>
<dbReference type="EMBL" id="JH651043">
    <property type="protein sequence ID" value="EXA30607.1"/>
    <property type="molecule type" value="Genomic_DNA"/>
</dbReference>
<dbReference type="Proteomes" id="UP000030751">
    <property type="component" value="Unassembled WGS sequence"/>
</dbReference>
<dbReference type="InterPro" id="IPR010730">
    <property type="entry name" value="HET"/>
</dbReference>
<dbReference type="InterPro" id="IPR028994">
    <property type="entry name" value="Integrin_alpha_N"/>
</dbReference>
<keyword evidence="1" id="KW-0732">Signal</keyword>
<reference evidence="3" key="2">
    <citation type="submission" date="2012-05" db="EMBL/GenBank/DDBJ databases">
        <title>Annotation of the Genome Sequence of Fusarium oxysporum HDV247.</title>
        <authorList>
            <consortium name="The Broad Institute Genomics Platform"/>
            <person name="Ma L.-J."/>
            <person name="Corby-Kistler H."/>
            <person name="Broz K."/>
            <person name="Gale L.R."/>
            <person name="Jonkers W."/>
            <person name="O'Donnell K."/>
            <person name="Ploetz R."/>
            <person name="Steinberg C."/>
            <person name="Schwartz D.C."/>
            <person name="VanEtten H."/>
            <person name="Zhou S."/>
            <person name="Young S.K."/>
            <person name="Zeng Q."/>
            <person name="Gargeya S."/>
            <person name="Fitzgerald M."/>
            <person name="Abouelleil A."/>
            <person name="Alvarado L."/>
            <person name="Chapman S.B."/>
            <person name="Gainer-Dewar J."/>
            <person name="Goldberg J."/>
            <person name="Griggs A."/>
            <person name="Gujja S."/>
            <person name="Hansen M."/>
            <person name="Howarth C."/>
            <person name="Imamovic A."/>
            <person name="Ireland A."/>
            <person name="Larimer J."/>
            <person name="McCowan C."/>
            <person name="Murphy C."/>
            <person name="Pearson M."/>
            <person name="Poon T.W."/>
            <person name="Priest M."/>
            <person name="Roberts A."/>
            <person name="Saif S."/>
            <person name="Shea T."/>
            <person name="Sykes S."/>
            <person name="Wortman J."/>
            <person name="Nusbaum C."/>
            <person name="Birren B."/>
        </authorList>
    </citation>
    <scope>NUCLEOTIDE SEQUENCE</scope>
    <source>
        <strain evidence="3">HDV247</strain>
    </source>
</reference>